<dbReference type="InterPro" id="IPR036282">
    <property type="entry name" value="Glutathione-S-Trfase_C_sf"/>
</dbReference>
<dbReference type="Gene3D" id="1.20.1050.10">
    <property type="match status" value="1"/>
</dbReference>
<dbReference type="InterPro" id="IPR010987">
    <property type="entry name" value="Glutathione-S-Trfase_C-like"/>
</dbReference>
<sequence length="376" mass="42895">MRQNYTLYGWHLSYFTGKALCYLRYKQASHTLKAVNLFTLTRTIKKKTGAAVMPVLKTSAGEWIQDTTEIIDYIESVHPNNPVMPATPVQQFASLLLEAWGDEWWVPIAMHTRWNYPENYALFEREAGKALLPWAPGFLQKKIALRPAKMLVGMLPHVGIVPDQYATMNVWTARMLDALDKHFEEYPFLLGARPSLGDFGLVGTMYGHLGRDPWPKRELIEPRTNLNEWLERMKNPAPFAKHKLMPNDEIPATLNPVFESVFQEFVPMVAKIGELATAHAQQHGLNTRLPRRIGEVTTTMAGQPFKRGALPYMIWMMQRALDHLDAMPQGDQQAVRVWLASHNAEHILNMNLPRVERRALTVAVTALPKQHMEKAA</sequence>
<reference evidence="2 3" key="1">
    <citation type="submission" date="2023-10" db="EMBL/GenBank/DDBJ databases">
        <title>Complete Genome Sequence of Limnobacter thiooxidans CS-K2T, Isolated from freshwater lake sediments in Bavaria, Germany.</title>
        <authorList>
            <person name="Naruki M."/>
            <person name="Watanabe A."/>
            <person name="Warashina T."/>
            <person name="Morita T."/>
            <person name="Arakawa K."/>
        </authorList>
    </citation>
    <scope>NUCLEOTIDE SEQUENCE [LARGE SCALE GENOMIC DNA]</scope>
    <source>
        <strain evidence="2 3">CS-K2</strain>
    </source>
</reference>
<evidence type="ECO:0000313" key="2">
    <source>
        <dbReference type="EMBL" id="BET26270.1"/>
    </source>
</evidence>
<accession>A0AA86J785</accession>
<evidence type="ECO:0000313" key="3">
    <source>
        <dbReference type="Proteomes" id="UP001329151"/>
    </source>
</evidence>
<gene>
    <name evidence="2" type="ORF">RGQ30_17710</name>
</gene>
<dbReference type="Pfam" id="PF13410">
    <property type="entry name" value="GST_C_2"/>
    <property type="match status" value="1"/>
</dbReference>
<dbReference type="SUPFAM" id="SSF52833">
    <property type="entry name" value="Thioredoxin-like"/>
    <property type="match status" value="1"/>
</dbReference>
<dbReference type="Proteomes" id="UP001329151">
    <property type="component" value="Chromosome"/>
</dbReference>
<name>A0AA86J785_9BURK</name>
<dbReference type="Gene3D" id="3.40.30.10">
    <property type="entry name" value="Glutaredoxin"/>
    <property type="match status" value="1"/>
</dbReference>
<dbReference type="KEGG" id="lto:RGQ30_17710"/>
<dbReference type="InterPro" id="IPR004045">
    <property type="entry name" value="Glutathione_S-Trfase_N"/>
</dbReference>
<organism evidence="2 3">
    <name type="scientific">Limnobacter thiooxidans</name>
    <dbReference type="NCBI Taxonomy" id="131080"/>
    <lineage>
        <taxon>Bacteria</taxon>
        <taxon>Pseudomonadati</taxon>
        <taxon>Pseudomonadota</taxon>
        <taxon>Betaproteobacteria</taxon>
        <taxon>Burkholderiales</taxon>
        <taxon>Burkholderiaceae</taxon>
        <taxon>Limnobacter</taxon>
    </lineage>
</organism>
<keyword evidence="3" id="KW-1185">Reference proteome</keyword>
<feature type="domain" description="GST C-terminal" evidence="1">
    <location>
        <begin position="112"/>
        <end position="254"/>
    </location>
</feature>
<dbReference type="SUPFAM" id="SSF47616">
    <property type="entry name" value="GST C-terminal domain-like"/>
    <property type="match status" value="1"/>
</dbReference>
<dbReference type="CDD" id="cd00570">
    <property type="entry name" value="GST_N_family"/>
    <property type="match status" value="1"/>
</dbReference>
<proteinExistence type="predicted"/>
<dbReference type="GO" id="GO:0005737">
    <property type="term" value="C:cytoplasm"/>
    <property type="evidence" value="ECO:0007669"/>
    <property type="project" value="TreeGrafter"/>
</dbReference>
<dbReference type="InterPro" id="IPR036249">
    <property type="entry name" value="Thioredoxin-like_sf"/>
</dbReference>
<dbReference type="Pfam" id="PF13417">
    <property type="entry name" value="GST_N_3"/>
    <property type="match status" value="1"/>
</dbReference>
<dbReference type="AlphaFoldDB" id="A0AA86J785"/>
<dbReference type="InterPro" id="IPR050931">
    <property type="entry name" value="Mito_Protein_Transport_Metaxin"/>
</dbReference>
<dbReference type="EMBL" id="AP028947">
    <property type="protein sequence ID" value="BET26270.1"/>
    <property type="molecule type" value="Genomic_DNA"/>
</dbReference>
<protein>
    <submittedName>
        <fullName evidence="2">Glutathione S-transferase family protein</fullName>
    </submittedName>
</protein>
<evidence type="ECO:0000259" key="1">
    <source>
        <dbReference type="PROSITE" id="PS50405"/>
    </source>
</evidence>
<dbReference type="PANTHER" id="PTHR12289:SF67">
    <property type="match status" value="1"/>
</dbReference>
<dbReference type="PANTHER" id="PTHR12289">
    <property type="entry name" value="METAXIN RELATED"/>
    <property type="match status" value="1"/>
</dbReference>
<dbReference type="RefSeq" id="WP_338284350.1">
    <property type="nucleotide sequence ID" value="NZ_AP028947.1"/>
</dbReference>
<dbReference type="PROSITE" id="PS50405">
    <property type="entry name" value="GST_CTER"/>
    <property type="match status" value="1"/>
</dbReference>